<dbReference type="InterPro" id="IPR010979">
    <property type="entry name" value="Ribosomal_uS13-like_H2TH"/>
</dbReference>
<dbReference type="Pfam" id="PF06831">
    <property type="entry name" value="H2TH"/>
    <property type="match status" value="1"/>
</dbReference>
<dbReference type="AlphaFoldDB" id="A0AAX6MWT0"/>
<feature type="compositionally biased region" description="Basic residues" evidence="10">
    <location>
        <begin position="388"/>
        <end position="399"/>
    </location>
</feature>
<dbReference type="Gene3D" id="1.10.8.50">
    <property type="match status" value="1"/>
</dbReference>
<dbReference type="Pfam" id="PF01149">
    <property type="entry name" value="Fapy_DNA_glyco"/>
    <property type="match status" value="1"/>
</dbReference>
<keyword evidence="13" id="KW-1185">Reference proteome</keyword>
<keyword evidence="4" id="KW-0378">Hydrolase</keyword>
<comment type="similarity">
    <text evidence="2">Belongs to the FPG family.</text>
</comment>
<feature type="compositionally biased region" description="Basic and acidic residues" evidence="10">
    <location>
        <begin position="24"/>
        <end position="33"/>
    </location>
</feature>
<dbReference type="GO" id="GO:0008534">
    <property type="term" value="F:oxidized purine nucleobase lesion DNA N-glycosylase activity"/>
    <property type="evidence" value="ECO:0007669"/>
    <property type="project" value="UniProtKB-EC"/>
</dbReference>
<dbReference type="SMART" id="SM00898">
    <property type="entry name" value="Fapy_DNA_glyco"/>
    <property type="match status" value="1"/>
</dbReference>
<keyword evidence="3" id="KW-0227">DNA damage</keyword>
<dbReference type="SMART" id="SM01232">
    <property type="entry name" value="H2TH"/>
    <property type="match status" value="1"/>
</dbReference>
<protein>
    <recommendedName>
        <fullName evidence="11">Formamidopyrimidine-DNA glycosylase catalytic domain-containing protein</fullName>
    </recommendedName>
</protein>
<dbReference type="GO" id="GO:0016829">
    <property type="term" value="F:lyase activity"/>
    <property type="evidence" value="ECO:0007669"/>
    <property type="project" value="UniProtKB-KW"/>
</dbReference>
<dbReference type="InterPro" id="IPR035937">
    <property type="entry name" value="FPG_N"/>
</dbReference>
<dbReference type="PROSITE" id="PS51068">
    <property type="entry name" value="FPG_CAT"/>
    <property type="match status" value="1"/>
</dbReference>
<feature type="compositionally biased region" description="Basic and acidic residues" evidence="10">
    <location>
        <begin position="342"/>
        <end position="351"/>
    </location>
</feature>
<evidence type="ECO:0000256" key="4">
    <source>
        <dbReference type="ARBA" id="ARBA00022801"/>
    </source>
</evidence>
<evidence type="ECO:0000256" key="1">
    <source>
        <dbReference type="ARBA" id="ARBA00001668"/>
    </source>
</evidence>
<dbReference type="GO" id="GO:0003906">
    <property type="term" value="F:DNA-(apurinic or apyrimidinic site) endonuclease activity"/>
    <property type="evidence" value="ECO:0007669"/>
    <property type="project" value="InterPro"/>
</dbReference>
<dbReference type="SUPFAM" id="SSF46946">
    <property type="entry name" value="S13-like H2TH domain"/>
    <property type="match status" value="1"/>
</dbReference>
<keyword evidence="8" id="KW-0511">Multifunctional enzyme</keyword>
<feature type="region of interest" description="Disordered" evidence="10">
    <location>
        <begin position="1"/>
        <end position="33"/>
    </location>
</feature>
<keyword evidence="6" id="KW-0234">DNA repair</keyword>
<evidence type="ECO:0000256" key="5">
    <source>
        <dbReference type="ARBA" id="ARBA00023125"/>
    </source>
</evidence>
<evidence type="ECO:0000313" key="13">
    <source>
        <dbReference type="Proteomes" id="UP001369815"/>
    </source>
</evidence>
<name>A0AAX6MWT0_9PEZI</name>
<keyword evidence="7" id="KW-0456">Lyase</keyword>
<feature type="compositionally biased region" description="Acidic residues" evidence="10">
    <location>
        <begin position="404"/>
        <end position="419"/>
    </location>
</feature>
<dbReference type="Proteomes" id="UP001369815">
    <property type="component" value="Unassembled WGS sequence"/>
</dbReference>
<evidence type="ECO:0000313" key="12">
    <source>
        <dbReference type="EMBL" id="KAK6957069.1"/>
    </source>
</evidence>
<comment type="catalytic activity">
    <reaction evidence="1">
        <text>Hydrolysis of DNA containing ring-opened 7-methylguanine residues, releasing 2,6-diamino-4-hydroxy-5-(N-methyl)formamidopyrimidine.</text>
        <dbReference type="EC" id="3.2.2.23"/>
    </reaction>
</comment>
<evidence type="ECO:0000256" key="7">
    <source>
        <dbReference type="ARBA" id="ARBA00023239"/>
    </source>
</evidence>
<feature type="domain" description="Formamidopyrimidine-DNA glycosylase catalytic" evidence="11">
    <location>
        <begin position="46"/>
        <end position="179"/>
    </location>
</feature>
<dbReference type="FunFam" id="1.10.8.50:FF:000009">
    <property type="entry name" value="Formamidopyrimidine-DNA glycosylase"/>
    <property type="match status" value="1"/>
</dbReference>
<evidence type="ECO:0000256" key="3">
    <source>
        <dbReference type="ARBA" id="ARBA00022763"/>
    </source>
</evidence>
<evidence type="ECO:0000256" key="2">
    <source>
        <dbReference type="ARBA" id="ARBA00009409"/>
    </source>
</evidence>
<dbReference type="GO" id="GO:0003684">
    <property type="term" value="F:damaged DNA binding"/>
    <property type="evidence" value="ECO:0007669"/>
    <property type="project" value="InterPro"/>
</dbReference>
<dbReference type="SUPFAM" id="SSF81624">
    <property type="entry name" value="N-terminal domain of MutM-like DNA repair proteins"/>
    <property type="match status" value="1"/>
</dbReference>
<evidence type="ECO:0000259" key="11">
    <source>
        <dbReference type="PROSITE" id="PS51068"/>
    </source>
</evidence>
<gene>
    <name evidence="12" type="ORF">Daesc_002354</name>
</gene>
<dbReference type="PANTHER" id="PTHR22993">
    <property type="entry name" value="FORMAMIDOPYRIMIDINE-DNA GLYCOSYLASE"/>
    <property type="match status" value="1"/>
</dbReference>
<evidence type="ECO:0000256" key="8">
    <source>
        <dbReference type="ARBA" id="ARBA00023268"/>
    </source>
</evidence>
<evidence type="ECO:0000256" key="6">
    <source>
        <dbReference type="ARBA" id="ARBA00023204"/>
    </source>
</evidence>
<dbReference type="GO" id="GO:0005634">
    <property type="term" value="C:nucleus"/>
    <property type="evidence" value="ECO:0007669"/>
    <property type="project" value="TreeGrafter"/>
</dbReference>
<reference evidence="12 13" key="1">
    <citation type="journal article" date="2024" name="Front Chem Biol">
        <title>Unveiling the potential of Daldinia eschscholtzii MFLUCC 19-0629 through bioactivity and bioinformatics studies for enhanced sustainable agriculture production.</title>
        <authorList>
            <person name="Brooks S."/>
            <person name="Weaver J.A."/>
            <person name="Klomchit A."/>
            <person name="Alharthi S.A."/>
            <person name="Onlamun T."/>
            <person name="Nurani R."/>
            <person name="Vong T.K."/>
            <person name="Alberti F."/>
            <person name="Greco C."/>
        </authorList>
    </citation>
    <scope>NUCLEOTIDE SEQUENCE [LARGE SCALE GENOMIC DNA]</scope>
    <source>
        <strain evidence="12">MFLUCC 19-0629</strain>
    </source>
</reference>
<dbReference type="GO" id="GO:0008270">
    <property type="term" value="F:zinc ion binding"/>
    <property type="evidence" value="ECO:0007669"/>
    <property type="project" value="InterPro"/>
</dbReference>
<feature type="compositionally biased region" description="Basic residues" evidence="10">
    <location>
        <begin position="363"/>
        <end position="372"/>
    </location>
</feature>
<dbReference type="GO" id="GO:0006284">
    <property type="term" value="P:base-excision repair"/>
    <property type="evidence" value="ECO:0007669"/>
    <property type="project" value="InterPro"/>
</dbReference>
<feature type="compositionally biased region" description="Basic and acidic residues" evidence="10">
    <location>
        <begin position="435"/>
        <end position="451"/>
    </location>
</feature>
<organism evidence="12 13">
    <name type="scientific">Daldinia eschscholtzii</name>
    <dbReference type="NCBI Taxonomy" id="292717"/>
    <lineage>
        <taxon>Eukaryota</taxon>
        <taxon>Fungi</taxon>
        <taxon>Dikarya</taxon>
        <taxon>Ascomycota</taxon>
        <taxon>Pezizomycotina</taxon>
        <taxon>Sordariomycetes</taxon>
        <taxon>Xylariomycetidae</taxon>
        <taxon>Xylariales</taxon>
        <taxon>Hypoxylaceae</taxon>
        <taxon>Daldinia</taxon>
    </lineage>
</organism>
<dbReference type="PANTHER" id="PTHR22993:SF9">
    <property type="entry name" value="FORMAMIDOPYRIMIDINE-DNA GLYCOSYLASE"/>
    <property type="match status" value="1"/>
</dbReference>
<comment type="caution">
    <text evidence="12">The sequence shown here is derived from an EMBL/GenBank/DDBJ whole genome shotgun (WGS) entry which is preliminary data.</text>
</comment>
<keyword evidence="5" id="KW-0238">DNA-binding</keyword>
<sequence length="462" mass="52764">MKRLREVTRPKRKGKTSSGLKLKRPTDEQVRKRDPEILEKIHVAMPEIAEVARVVHFLRIHITGKTISKVVAPDDANVFGKVGTSGPAFEKALAGKKVVEVGSQGKYFWMVLSKPPHPVMHLGMTGWVQIRGVQTGYTRYIERTKNEKEQWPPKYWKFHLETDSDPKVEVAFTDFRRFGRIRLVDCPGEEIRKHSPLVENGPDPVIDKDVFTEDFLRQKMRRRHVPIKALLLDQSTISGIGNWVGDEIIYQAKLHPEQYCDDFDDADISTLYKAIKYVCETAVEKLGDSDQFPEDWLFKHRWGKGKKDSPTTLPNGEKIIHITVGGRTSCVVPGVQKKRGKTTIDDVKEESAEPEGETESRFFKSKGKGKKQVKSEEEADDAVERPGKKAKTTKSKRTTKVKEEEEEEVEEQEKEEEEKEEKPAPKTSRKSTKLKKNDEAKPIKSEPELGRRRSSRLSRVAA</sequence>
<keyword evidence="9" id="KW-0326">Glycosidase</keyword>
<evidence type="ECO:0000256" key="10">
    <source>
        <dbReference type="SAM" id="MobiDB-lite"/>
    </source>
</evidence>
<evidence type="ECO:0000256" key="9">
    <source>
        <dbReference type="ARBA" id="ARBA00023295"/>
    </source>
</evidence>
<dbReference type="InterPro" id="IPR015886">
    <property type="entry name" value="H2TH_FPG"/>
</dbReference>
<dbReference type="Gene3D" id="3.20.190.10">
    <property type="entry name" value="MutM-like, N-terminal"/>
    <property type="match status" value="1"/>
</dbReference>
<dbReference type="EMBL" id="JBANMG010000002">
    <property type="protein sequence ID" value="KAK6957069.1"/>
    <property type="molecule type" value="Genomic_DNA"/>
</dbReference>
<proteinExistence type="inferred from homology"/>
<accession>A0AAX6MWT0</accession>
<feature type="region of interest" description="Disordered" evidence="10">
    <location>
        <begin position="336"/>
        <end position="462"/>
    </location>
</feature>
<dbReference type="InterPro" id="IPR012319">
    <property type="entry name" value="FPG_cat"/>
</dbReference>
<dbReference type="CDD" id="cd08972">
    <property type="entry name" value="PF_Nei_N"/>
    <property type="match status" value="1"/>
</dbReference>